<name>A0AAN4ZMC3_9BILA</name>
<evidence type="ECO:0000256" key="1">
    <source>
        <dbReference type="SAM" id="MobiDB-lite"/>
    </source>
</evidence>
<feature type="non-terminal residue" evidence="3">
    <location>
        <position position="155"/>
    </location>
</feature>
<dbReference type="GO" id="GO:0005634">
    <property type="term" value="C:nucleus"/>
    <property type="evidence" value="ECO:0007669"/>
    <property type="project" value="TreeGrafter"/>
</dbReference>
<feature type="transmembrane region" description="Helical" evidence="2">
    <location>
        <begin position="74"/>
        <end position="101"/>
    </location>
</feature>
<keyword evidence="2" id="KW-1133">Transmembrane helix</keyword>
<dbReference type="GO" id="GO:0005737">
    <property type="term" value="C:cytoplasm"/>
    <property type="evidence" value="ECO:0007669"/>
    <property type="project" value="TreeGrafter"/>
</dbReference>
<keyword evidence="4" id="KW-1185">Reference proteome</keyword>
<dbReference type="GO" id="GO:0006606">
    <property type="term" value="P:protein import into nucleus"/>
    <property type="evidence" value="ECO:0007669"/>
    <property type="project" value="TreeGrafter"/>
</dbReference>
<dbReference type="PANTHER" id="PTHR15191">
    <property type="entry name" value="PROTEIN CBG20567"/>
    <property type="match status" value="1"/>
</dbReference>
<evidence type="ECO:0000313" key="4">
    <source>
        <dbReference type="Proteomes" id="UP001328107"/>
    </source>
</evidence>
<dbReference type="InterPro" id="IPR052304">
    <property type="entry name" value="PTTG1IP"/>
</dbReference>
<proteinExistence type="predicted"/>
<reference evidence="4" key="1">
    <citation type="submission" date="2022-10" db="EMBL/GenBank/DDBJ databases">
        <title>Genome assembly of Pristionchus species.</title>
        <authorList>
            <person name="Yoshida K."/>
            <person name="Sommer R.J."/>
        </authorList>
    </citation>
    <scope>NUCLEOTIDE SEQUENCE [LARGE SCALE GENOMIC DNA]</scope>
    <source>
        <strain evidence="4">RS5460</strain>
    </source>
</reference>
<dbReference type="PANTHER" id="PTHR15191:SF3">
    <property type="entry name" value="PITUITARY TUMOR-TRANSFORMING GENE PROTEIN-BINDING FACTOR"/>
    <property type="match status" value="1"/>
</dbReference>
<comment type="caution">
    <text evidence="3">The sequence shown here is derived from an EMBL/GenBank/DDBJ whole genome shotgun (WGS) entry which is preliminary data.</text>
</comment>
<accession>A0AAN4ZMC3</accession>
<feature type="non-terminal residue" evidence="3">
    <location>
        <position position="1"/>
    </location>
</feature>
<dbReference type="SUPFAM" id="SSF81321">
    <property type="entry name" value="Family A G protein-coupled receptor-like"/>
    <property type="match status" value="1"/>
</dbReference>
<sequence>HIFANFPKLQPLEVSITRVSCKIQPDEHRNCETCLAKGTDCFWCGDSEQCLQYEWYFPGCGLPEVKYSSCWVNWSAVAIVLAILAGILIVLIMVCVSYCCCKMRAAGKRRRQRAGERREAKIEASRTALESMQTERRSKREKEMDEYRLKYGEKL</sequence>
<feature type="region of interest" description="Disordered" evidence="1">
    <location>
        <begin position="115"/>
        <end position="155"/>
    </location>
</feature>
<gene>
    <name evidence="3" type="ORF">PMAYCL1PPCAC_13591</name>
</gene>
<keyword evidence="2" id="KW-0472">Membrane</keyword>
<protein>
    <recommendedName>
        <fullName evidence="5">PSI domain-containing protein</fullName>
    </recommendedName>
</protein>
<organism evidence="3 4">
    <name type="scientific">Pristionchus mayeri</name>
    <dbReference type="NCBI Taxonomy" id="1317129"/>
    <lineage>
        <taxon>Eukaryota</taxon>
        <taxon>Metazoa</taxon>
        <taxon>Ecdysozoa</taxon>
        <taxon>Nematoda</taxon>
        <taxon>Chromadorea</taxon>
        <taxon>Rhabditida</taxon>
        <taxon>Rhabditina</taxon>
        <taxon>Diplogasteromorpha</taxon>
        <taxon>Diplogasteroidea</taxon>
        <taxon>Neodiplogasteridae</taxon>
        <taxon>Pristionchus</taxon>
    </lineage>
</organism>
<dbReference type="AlphaFoldDB" id="A0AAN4ZMC3"/>
<keyword evidence="2" id="KW-0812">Transmembrane</keyword>
<dbReference type="EMBL" id="BTRK01000003">
    <property type="protein sequence ID" value="GMR43396.1"/>
    <property type="molecule type" value="Genomic_DNA"/>
</dbReference>
<dbReference type="Proteomes" id="UP001328107">
    <property type="component" value="Unassembled WGS sequence"/>
</dbReference>
<feature type="compositionally biased region" description="Basic and acidic residues" evidence="1">
    <location>
        <begin position="133"/>
        <end position="155"/>
    </location>
</feature>
<evidence type="ECO:0000313" key="3">
    <source>
        <dbReference type="EMBL" id="GMR43396.1"/>
    </source>
</evidence>
<feature type="compositionally biased region" description="Basic and acidic residues" evidence="1">
    <location>
        <begin position="115"/>
        <end position="124"/>
    </location>
</feature>
<evidence type="ECO:0000256" key="2">
    <source>
        <dbReference type="SAM" id="Phobius"/>
    </source>
</evidence>
<evidence type="ECO:0008006" key="5">
    <source>
        <dbReference type="Google" id="ProtNLM"/>
    </source>
</evidence>